<reference evidence="5" key="1">
    <citation type="submission" date="2020-10" db="EMBL/GenBank/DDBJ databases">
        <authorList>
            <person name="Castelo-Branco R."/>
            <person name="Eusebio N."/>
            <person name="Adriana R."/>
            <person name="Vieira A."/>
            <person name="Brugerolle De Fraissinette N."/>
            <person name="Rezende De Castro R."/>
            <person name="Schneider M.P."/>
            <person name="Vasconcelos V."/>
            <person name="Leao P.N."/>
        </authorList>
    </citation>
    <scope>NUCLEOTIDE SEQUENCE</scope>
    <source>
        <strain evidence="5">LEGE 11480</strain>
    </source>
</reference>
<evidence type="ECO:0000256" key="1">
    <source>
        <dbReference type="ARBA" id="ARBA00022448"/>
    </source>
</evidence>
<dbReference type="RefSeq" id="WP_264327604.1">
    <property type="nucleotide sequence ID" value="NZ_JADEXQ010000125.1"/>
</dbReference>
<dbReference type="FunFam" id="3.40.50.300:FF:000032">
    <property type="entry name" value="Export ABC transporter ATP-binding protein"/>
    <property type="match status" value="1"/>
</dbReference>
<dbReference type="InterPro" id="IPR017871">
    <property type="entry name" value="ABC_transporter-like_CS"/>
</dbReference>
<evidence type="ECO:0000313" key="6">
    <source>
        <dbReference type="Proteomes" id="UP000625316"/>
    </source>
</evidence>
<dbReference type="GO" id="GO:0016887">
    <property type="term" value="F:ATP hydrolysis activity"/>
    <property type="evidence" value="ECO:0007669"/>
    <property type="project" value="InterPro"/>
</dbReference>
<dbReference type="Pfam" id="PF00005">
    <property type="entry name" value="ABC_tran"/>
    <property type="match status" value="1"/>
</dbReference>
<dbReference type="GO" id="GO:0005524">
    <property type="term" value="F:ATP binding"/>
    <property type="evidence" value="ECO:0007669"/>
    <property type="project" value="UniProtKB-KW"/>
</dbReference>
<dbReference type="AlphaFoldDB" id="A0A928VQ97"/>
<proteinExistence type="predicted"/>
<sequence>MTAIDLTRLPRIDRSAQPIVTPASTCCHSGAIAATGIEMAYRSGSESYQALKGVDLKVKTGDIQLLMGPSGSGKTTFLSILAGILTPTGGNVKLLGEDITKMSKKDLAQFRLENIGFIFQGFNLFPALSALENIEVSLNLKGIRGQAARKQGLDLLAQVGLADKAKNLPRDLSGGQKQRVAVARALGGDPALIMADEPTAALDSQNGHAVTALLANLAKQRGRSVLIVTHDPRIMDVADYVAELEDGLLQSNVRHQTANK</sequence>
<dbReference type="Proteomes" id="UP000625316">
    <property type="component" value="Unassembled WGS sequence"/>
</dbReference>
<dbReference type="PROSITE" id="PS00211">
    <property type="entry name" value="ABC_TRANSPORTER_1"/>
    <property type="match status" value="1"/>
</dbReference>
<dbReference type="CDD" id="cd03255">
    <property type="entry name" value="ABC_MJ0796_LolCDE_FtsE"/>
    <property type="match status" value="1"/>
</dbReference>
<dbReference type="InterPro" id="IPR027417">
    <property type="entry name" value="P-loop_NTPase"/>
</dbReference>
<evidence type="ECO:0000313" key="5">
    <source>
        <dbReference type="EMBL" id="MBE9032788.1"/>
    </source>
</evidence>
<dbReference type="GO" id="GO:0005886">
    <property type="term" value="C:plasma membrane"/>
    <property type="evidence" value="ECO:0007669"/>
    <property type="project" value="TreeGrafter"/>
</dbReference>
<dbReference type="InterPro" id="IPR003593">
    <property type="entry name" value="AAA+_ATPase"/>
</dbReference>
<evidence type="ECO:0000256" key="3">
    <source>
        <dbReference type="ARBA" id="ARBA00022840"/>
    </source>
</evidence>
<dbReference type="SMART" id="SM00382">
    <property type="entry name" value="AAA"/>
    <property type="match status" value="1"/>
</dbReference>
<keyword evidence="1" id="KW-0813">Transport</keyword>
<evidence type="ECO:0000259" key="4">
    <source>
        <dbReference type="PROSITE" id="PS50893"/>
    </source>
</evidence>
<comment type="caution">
    <text evidence="5">The sequence shown here is derived from an EMBL/GenBank/DDBJ whole genome shotgun (WGS) entry which is preliminary data.</text>
</comment>
<keyword evidence="3 5" id="KW-0067">ATP-binding</keyword>
<dbReference type="InterPro" id="IPR015854">
    <property type="entry name" value="ABC_transpr_LolD-like"/>
</dbReference>
<gene>
    <name evidence="5" type="ORF">IQ266_23915</name>
</gene>
<organism evidence="5 6">
    <name type="scientific">Romeriopsis navalis LEGE 11480</name>
    <dbReference type="NCBI Taxonomy" id="2777977"/>
    <lineage>
        <taxon>Bacteria</taxon>
        <taxon>Bacillati</taxon>
        <taxon>Cyanobacteriota</taxon>
        <taxon>Cyanophyceae</taxon>
        <taxon>Leptolyngbyales</taxon>
        <taxon>Leptolyngbyaceae</taxon>
        <taxon>Romeriopsis</taxon>
        <taxon>Romeriopsis navalis</taxon>
    </lineage>
</organism>
<dbReference type="EMBL" id="JADEXQ010000125">
    <property type="protein sequence ID" value="MBE9032788.1"/>
    <property type="molecule type" value="Genomic_DNA"/>
</dbReference>
<dbReference type="InterPro" id="IPR017911">
    <property type="entry name" value="MacB-like_ATP-bd"/>
</dbReference>
<dbReference type="PANTHER" id="PTHR24220">
    <property type="entry name" value="IMPORT ATP-BINDING PROTEIN"/>
    <property type="match status" value="1"/>
</dbReference>
<dbReference type="InterPro" id="IPR003439">
    <property type="entry name" value="ABC_transporter-like_ATP-bd"/>
</dbReference>
<feature type="domain" description="ABC transporter" evidence="4">
    <location>
        <begin position="32"/>
        <end position="260"/>
    </location>
</feature>
<dbReference type="SUPFAM" id="SSF52540">
    <property type="entry name" value="P-loop containing nucleoside triphosphate hydrolases"/>
    <property type="match status" value="1"/>
</dbReference>
<dbReference type="PROSITE" id="PS50893">
    <property type="entry name" value="ABC_TRANSPORTER_2"/>
    <property type="match status" value="1"/>
</dbReference>
<keyword evidence="6" id="KW-1185">Reference proteome</keyword>
<evidence type="ECO:0000256" key="2">
    <source>
        <dbReference type="ARBA" id="ARBA00022741"/>
    </source>
</evidence>
<name>A0A928VQ97_9CYAN</name>
<dbReference type="Gene3D" id="3.40.50.300">
    <property type="entry name" value="P-loop containing nucleotide triphosphate hydrolases"/>
    <property type="match status" value="1"/>
</dbReference>
<dbReference type="GO" id="GO:0022857">
    <property type="term" value="F:transmembrane transporter activity"/>
    <property type="evidence" value="ECO:0007669"/>
    <property type="project" value="TreeGrafter"/>
</dbReference>
<protein>
    <submittedName>
        <fullName evidence="5">ABC transporter ATP-binding protein</fullName>
    </submittedName>
</protein>
<keyword evidence="2" id="KW-0547">Nucleotide-binding</keyword>
<accession>A0A928VQ97</accession>
<dbReference type="GO" id="GO:0098796">
    <property type="term" value="C:membrane protein complex"/>
    <property type="evidence" value="ECO:0007669"/>
    <property type="project" value="UniProtKB-ARBA"/>
</dbReference>